<dbReference type="PANTHER" id="PTHR22536">
    <property type="entry name" value="LUNG CANCER METASTASIS-RELATED LCMR1 PROTEIN"/>
    <property type="match status" value="1"/>
</dbReference>
<feature type="region of interest" description="Disordered" evidence="7">
    <location>
        <begin position="122"/>
        <end position="214"/>
    </location>
</feature>
<evidence type="ECO:0000313" key="8">
    <source>
        <dbReference type="EMBL" id="EDO47496.1"/>
    </source>
</evidence>
<keyword evidence="9" id="KW-1185">Reference proteome</keyword>
<keyword evidence="5 6" id="KW-0539">Nucleus</keyword>
<dbReference type="AlphaFoldDB" id="A7RLX2"/>
<dbReference type="GO" id="GO:0016592">
    <property type="term" value="C:mediator complex"/>
    <property type="evidence" value="ECO:0000318"/>
    <property type="project" value="GO_Central"/>
</dbReference>
<feature type="compositionally biased region" description="Low complexity" evidence="7">
    <location>
        <begin position="1"/>
        <end position="19"/>
    </location>
</feature>
<dbReference type="STRING" id="45351.A7RLX2"/>
<name>A7RLX2_NEMVE</name>
<evidence type="ECO:0000256" key="4">
    <source>
        <dbReference type="ARBA" id="ARBA00023163"/>
    </source>
</evidence>
<organism evidence="8 9">
    <name type="scientific">Nematostella vectensis</name>
    <name type="common">Starlet sea anemone</name>
    <dbReference type="NCBI Taxonomy" id="45351"/>
    <lineage>
        <taxon>Eukaryota</taxon>
        <taxon>Metazoa</taxon>
        <taxon>Cnidaria</taxon>
        <taxon>Anthozoa</taxon>
        <taxon>Hexacorallia</taxon>
        <taxon>Actiniaria</taxon>
        <taxon>Edwardsiidae</taxon>
        <taxon>Nematostella</taxon>
    </lineage>
</organism>
<gene>
    <name evidence="6" type="primary">MED19</name>
    <name evidence="8" type="ORF">NEMVEDRAFT_v1g239233</name>
</gene>
<comment type="subcellular location">
    <subcellularLocation>
        <location evidence="1 6">Nucleus</location>
    </subcellularLocation>
</comment>
<comment type="subunit">
    <text evidence="6">Component of the Mediator complex.</text>
</comment>
<comment type="function">
    <text evidence="6">Component of the Mediator complex, a coactivator involved in the regulated transcription of nearly all RNA polymerase II-dependent genes. Mediator functions as a bridge to convey information from gene-specific regulatory proteins to the basal RNA polymerase II transcription machinery. Mediator is recruited to promoters by direct interactions with regulatory proteins and serves as a scaffold for the assembly of a functional preinitiation complex with RNA polymerase II and the general transcription factors.</text>
</comment>
<accession>A7RLX2</accession>
<dbReference type="KEGG" id="nve:5519588"/>
<dbReference type="GO" id="GO:0003712">
    <property type="term" value="F:transcription coregulator activity"/>
    <property type="evidence" value="ECO:0007669"/>
    <property type="project" value="InterPro"/>
</dbReference>
<dbReference type="InterPro" id="IPR019403">
    <property type="entry name" value="Mediator_Med19_met"/>
</dbReference>
<evidence type="ECO:0000256" key="6">
    <source>
        <dbReference type="RuleBase" id="RU364151"/>
    </source>
</evidence>
<evidence type="ECO:0000313" key="9">
    <source>
        <dbReference type="Proteomes" id="UP000001593"/>
    </source>
</evidence>
<evidence type="ECO:0000256" key="1">
    <source>
        <dbReference type="ARBA" id="ARBA00004123"/>
    </source>
</evidence>
<dbReference type="Proteomes" id="UP000001593">
    <property type="component" value="Unassembled WGS sequence"/>
</dbReference>
<dbReference type="OMA" id="QRFCGSK"/>
<keyword evidence="4 6" id="KW-0804">Transcription</keyword>
<dbReference type="GO" id="GO:0045944">
    <property type="term" value="P:positive regulation of transcription by RNA polymerase II"/>
    <property type="evidence" value="ECO:0000318"/>
    <property type="project" value="GO_Central"/>
</dbReference>
<feature type="compositionally biased region" description="Gly residues" evidence="7">
    <location>
        <begin position="205"/>
        <end position="214"/>
    </location>
</feature>
<evidence type="ECO:0000256" key="2">
    <source>
        <dbReference type="ARBA" id="ARBA00009259"/>
    </source>
</evidence>
<keyword evidence="3 6" id="KW-0805">Transcription regulation</keyword>
<sequence>MVSTTSTPTSSTHTTTTSPFYLLRNEPPTPTDINGSSNLLVQNGLEQSYQKFCGKKVKENLSAFLPHLPGYIDEKGTPENSLRSVIDKPPIGGKELLPLPSHALSGFRLNPGPIPEQFRFMTQQPTKKKHKHKKHKSQDGERAKSLVDTVIATGLPGQPSPADSKLDGGHERKHKKQKKHDDGERKKKKKDKKKKKRHTPDPVGPGDGSQSGRV</sequence>
<evidence type="ECO:0000256" key="7">
    <source>
        <dbReference type="SAM" id="MobiDB-lite"/>
    </source>
</evidence>
<feature type="region of interest" description="Disordered" evidence="7">
    <location>
        <begin position="1"/>
        <end position="29"/>
    </location>
</feature>
<dbReference type="HOGENOM" id="CLU_098332_0_1_1"/>
<dbReference type="OrthoDB" id="10044050at2759"/>
<dbReference type="PANTHER" id="PTHR22536:SF1">
    <property type="entry name" value="MEDIATOR OF RNA POLYMERASE II TRANSCRIPTION SUBUNIT 19"/>
    <property type="match status" value="1"/>
</dbReference>
<comment type="similarity">
    <text evidence="2 6">Belongs to the Mediator complex subunit 19 family.</text>
</comment>
<protein>
    <recommendedName>
        <fullName evidence="6">Mediator of RNA polymerase II transcription subunit 19</fullName>
    </recommendedName>
    <alternativeName>
        <fullName evidence="6">Mediator complex subunit 19</fullName>
    </alternativeName>
</protein>
<feature type="compositionally biased region" description="Basic residues" evidence="7">
    <location>
        <begin position="126"/>
        <end position="136"/>
    </location>
</feature>
<keyword evidence="6" id="KW-0010">Activator</keyword>
<evidence type="ECO:0000256" key="3">
    <source>
        <dbReference type="ARBA" id="ARBA00023015"/>
    </source>
</evidence>
<evidence type="ECO:0000256" key="5">
    <source>
        <dbReference type="ARBA" id="ARBA00023242"/>
    </source>
</evidence>
<proteinExistence type="inferred from homology"/>
<reference evidence="8 9" key="1">
    <citation type="journal article" date="2007" name="Science">
        <title>Sea anemone genome reveals ancestral eumetazoan gene repertoire and genomic organization.</title>
        <authorList>
            <person name="Putnam N.H."/>
            <person name="Srivastava M."/>
            <person name="Hellsten U."/>
            <person name="Dirks B."/>
            <person name="Chapman J."/>
            <person name="Salamov A."/>
            <person name="Terry A."/>
            <person name="Shapiro H."/>
            <person name="Lindquist E."/>
            <person name="Kapitonov V.V."/>
            <person name="Jurka J."/>
            <person name="Genikhovich G."/>
            <person name="Grigoriev I.V."/>
            <person name="Lucas S.M."/>
            <person name="Steele R.E."/>
            <person name="Finnerty J.R."/>
            <person name="Technau U."/>
            <person name="Martindale M.Q."/>
            <person name="Rokhsar D.S."/>
        </authorList>
    </citation>
    <scope>NUCLEOTIDE SEQUENCE [LARGE SCALE GENOMIC DNA]</scope>
    <source>
        <strain evidence="9">CH2 X CH6</strain>
    </source>
</reference>
<dbReference type="Pfam" id="PF10278">
    <property type="entry name" value="Med19"/>
    <property type="match status" value="1"/>
</dbReference>
<dbReference type="EMBL" id="DS469519">
    <property type="protein sequence ID" value="EDO47496.1"/>
    <property type="molecule type" value="Genomic_DNA"/>
</dbReference>
<feature type="compositionally biased region" description="Basic residues" evidence="7">
    <location>
        <begin position="186"/>
        <end position="198"/>
    </location>
</feature>
<dbReference type="eggNOG" id="KOG4043">
    <property type="taxonomic scope" value="Eukaryota"/>
</dbReference>
<dbReference type="InParanoid" id="A7RLX2"/>